<proteinExistence type="predicted"/>
<keyword evidence="2" id="KW-1185">Reference proteome</keyword>
<sequence>MTTSLELEDKYRVTVAGAVVLLPYTLAKKQTTYPDWCIFHAEDPAKAAPGTHLCLACIDWLRTSLEDIAKYWPDLEDALAPAGGRAVSSERVGGTGDLYPPLPINGDVSDIMRDARRSVWLAVGQLVQDRPDQRLPRDHNTNVLADWLARWHVEYLASHPSADHLGLVGLDLARVVQKMKDAAYQSPPVEVEIDGDCHQQTTNAAGERVPCSGKVMAWTQGDGRPVIRCSLDITHRIPADQWFATAKRRAARPARAMNTLKKKYMTGRKA</sequence>
<protein>
    <submittedName>
        <fullName evidence="1">Uncharacterized protein</fullName>
    </submittedName>
</protein>
<dbReference type="Proteomes" id="UP000287918">
    <property type="component" value="Segment"/>
</dbReference>
<gene>
    <name evidence="1" type="primary">53</name>
    <name evidence="1" type="ORF">PBI_MAJA_53</name>
</gene>
<accession>A0A3S9UN23</accession>
<evidence type="ECO:0000313" key="1">
    <source>
        <dbReference type="EMBL" id="AZS11750.1"/>
    </source>
</evidence>
<organism evidence="1 2">
    <name type="scientific">Arthrobacter phage Maja</name>
    <dbReference type="NCBI Taxonomy" id="2499009"/>
    <lineage>
        <taxon>Viruses</taxon>
        <taxon>Duplodnaviria</taxon>
        <taxon>Heunggongvirae</taxon>
        <taxon>Uroviricota</taxon>
        <taxon>Caudoviricetes</taxon>
        <taxon>Majavirus</taxon>
        <taxon>Majavirus maja</taxon>
    </lineage>
</organism>
<name>A0A3S9UN23_9CAUD</name>
<evidence type="ECO:0000313" key="2">
    <source>
        <dbReference type="Proteomes" id="UP000287918"/>
    </source>
</evidence>
<dbReference type="KEGG" id="vg:55009956"/>
<dbReference type="EMBL" id="MK279899">
    <property type="protein sequence ID" value="AZS11750.1"/>
    <property type="molecule type" value="Genomic_DNA"/>
</dbReference>
<reference evidence="1 2" key="1">
    <citation type="submission" date="2018-12" db="EMBL/GenBank/DDBJ databases">
        <authorList>
            <person name="Rimple P.A."/>
            <person name="Stoner T.H."/>
            <person name="Garlena R.A."/>
            <person name="Russell D.A."/>
            <person name="Pope W.H."/>
            <person name="Jacobs-Sera D."/>
            <person name="Hatfull G.F."/>
        </authorList>
    </citation>
    <scope>NUCLEOTIDE SEQUENCE [LARGE SCALE GENOMIC DNA]</scope>
</reference>
<dbReference type="GeneID" id="55009956"/>
<dbReference type="RefSeq" id="YP_009818613.1">
    <property type="nucleotide sequence ID" value="NC_048140.1"/>
</dbReference>